<dbReference type="SUPFAM" id="SSF56176">
    <property type="entry name" value="FAD-binding/transporter-associated domain-like"/>
    <property type="match status" value="1"/>
</dbReference>
<evidence type="ECO:0000259" key="3">
    <source>
        <dbReference type="PROSITE" id="PS51387"/>
    </source>
</evidence>
<dbReference type="OrthoDB" id="9811557at2"/>
<dbReference type="PANTHER" id="PTHR11748">
    <property type="entry name" value="D-LACTATE DEHYDROGENASE"/>
    <property type="match status" value="1"/>
</dbReference>
<name>A0A4R2L2M5_9GAMM</name>
<protein>
    <submittedName>
        <fullName evidence="4">Glycolate oxidase FAD binding subunit</fullName>
    </submittedName>
</protein>
<keyword evidence="2" id="KW-0274">FAD</keyword>
<dbReference type="AlphaFoldDB" id="A0A4R2L2M5"/>
<dbReference type="InterPro" id="IPR036318">
    <property type="entry name" value="FAD-bd_PCMH-like_sf"/>
</dbReference>
<keyword evidence="5" id="KW-1185">Reference proteome</keyword>
<sequence>MHDQDLSAALAEAVVDAAAAGRRLRIEGGGSKAFYGRQAEGEPLAVGAHRGIVSYEPTELVLTARAGTPLADIDAALAAQGQMLGFEPPGFGPGATLGGTVACGFSGPRRPYAGSARDFVLGVRLLNGRGENLRFGGEVMKNVAGYDVSRLQVGALGCLGVLLDVSLKVLPRPQAELTLVQDVTLAGAAIERLNRWAGQPLPLSASAWDDGRLYLRLSGAGSAVRAAATSLGGEVLAEDAAAAYWQGLREHTHAFFAGDAPLWRFSVTPAAAPLDLPGATLIEWGGAQRWWRGEAEPAALFALARAAGGHASRFRGGDRGGEVFQPLAPALAALHTGLKASFDPRGVFNPGRLYAGL</sequence>
<evidence type="ECO:0000313" key="5">
    <source>
        <dbReference type="Proteomes" id="UP000295765"/>
    </source>
</evidence>
<dbReference type="NCBIfam" id="NF008439">
    <property type="entry name" value="PRK11282.1"/>
    <property type="match status" value="1"/>
</dbReference>
<dbReference type="SUPFAM" id="SSF55103">
    <property type="entry name" value="FAD-linked oxidases, C-terminal domain"/>
    <property type="match status" value="1"/>
</dbReference>
<dbReference type="GO" id="GO:0071949">
    <property type="term" value="F:FAD binding"/>
    <property type="evidence" value="ECO:0007669"/>
    <property type="project" value="InterPro"/>
</dbReference>
<dbReference type="RefSeq" id="WP_132545143.1">
    <property type="nucleotide sequence ID" value="NZ_SLWY01000023.1"/>
</dbReference>
<dbReference type="EMBL" id="SLWY01000023">
    <property type="protein sequence ID" value="TCO78149.1"/>
    <property type="molecule type" value="Genomic_DNA"/>
</dbReference>
<evidence type="ECO:0000256" key="1">
    <source>
        <dbReference type="ARBA" id="ARBA00022630"/>
    </source>
</evidence>
<evidence type="ECO:0000313" key="4">
    <source>
        <dbReference type="EMBL" id="TCO78149.1"/>
    </source>
</evidence>
<keyword evidence="1" id="KW-0285">Flavoprotein</keyword>
<dbReference type="PROSITE" id="PS51387">
    <property type="entry name" value="FAD_PCMH"/>
    <property type="match status" value="1"/>
</dbReference>
<dbReference type="InterPro" id="IPR016169">
    <property type="entry name" value="FAD-bd_PCMH_sub2"/>
</dbReference>
<proteinExistence type="predicted"/>
<evidence type="ECO:0000256" key="2">
    <source>
        <dbReference type="ARBA" id="ARBA00022827"/>
    </source>
</evidence>
<reference evidence="4 5" key="1">
    <citation type="submission" date="2019-03" db="EMBL/GenBank/DDBJ databases">
        <title>Genomic Encyclopedia of Type Strains, Phase IV (KMG-IV): sequencing the most valuable type-strain genomes for metagenomic binning, comparative biology and taxonomic classification.</title>
        <authorList>
            <person name="Goeker M."/>
        </authorList>
    </citation>
    <scope>NUCLEOTIDE SEQUENCE [LARGE SCALE GENOMIC DNA]</scope>
    <source>
        <strain evidence="4 5">DSM 25287</strain>
    </source>
</reference>
<dbReference type="GO" id="GO:0003824">
    <property type="term" value="F:catalytic activity"/>
    <property type="evidence" value="ECO:0007669"/>
    <property type="project" value="InterPro"/>
</dbReference>
<dbReference type="InterPro" id="IPR006094">
    <property type="entry name" value="Oxid_FAD_bind_N"/>
</dbReference>
<feature type="domain" description="FAD-binding PCMH-type" evidence="3">
    <location>
        <begin position="1"/>
        <end position="172"/>
    </location>
</feature>
<gene>
    <name evidence="4" type="ORF">EV699_12326</name>
</gene>
<dbReference type="Proteomes" id="UP000295765">
    <property type="component" value="Unassembled WGS sequence"/>
</dbReference>
<dbReference type="PANTHER" id="PTHR11748:SF103">
    <property type="entry name" value="GLYCOLATE OXIDASE SUBUNIT GLCE"/>
    <property type="match status" value="1"/>
</dbReference>
<organism evidence="4 5">
    <name type="scientific">Plasticicumulans lactativorans</name>
    <dbReference type="NCBI Taxonomy" id="1133106"/>
    <lineage>
        <taxon>Bacteria</taxon>
        <taxon>Pseudomonadati</taxon>
        <taxon>Pseudomonadota</taxon>
        <taxon>Gammaproteobacteria</taxon>
        <taxon>Candidatus Competibacteraceae</taxon>
        <taxon>Plasticicumulans</taxon>
    </lineage>
</organism>
<dbReference type="Pfam" id="PF01565">
    <property type="entry name" value="FAD_binding_4"/>
    <property type="match status" value="1"/>
</dbReference>
<accession>A0A4R2L2M5</accession>
<dbReference type="InterPro" id="IPR016166">
    <property type="entry name" value="FAD-bd_PCMH"/>
</dbReference>
<comment type="caution">
    <text evidence="4">The sequence shown here is derived from an EMBL/GenBank/DDBJ whole genome shotgun (WGS) entry which is preliminary data.</text>
</comment>
<dbReference type="Gene3D" id="3.30.465.10">
    <property type="match status" value="1"/>
</dbReference>
<dbReference type="InterPro" id="IPR016164">
    <property type="entry name" value="FAD-linked_Oxase-like_C"/>
</dbReference>